<proteinExistence type="predicted"/>
<evidence type="ECO:0000313" key="2">
    <source>
        <dbReference type="Proteomes" id="UP000612055"/>
    </source>
</evidence>
<evidence type="ECO:0000313" key="1">
    <source>
        <dbReference type="EMBL" id="KAG2493299.1"/>
    </source>
</evidence>
<dbReference type="AlphaFoldDB" id="A0A836BZE7"/>
<dbReference type="Proteomes" id="UP000612055">
    <property type="component" value="Unassembled WGS sequence"/>
</dbReference>
<dbReference type="EMBL" id="JAEHOE010000038">
    <property type="protein sequence ID" value="KAG2493299.1"/>
    <property type="molecule type" value="Genomic_DNA"/>
</dbReference>
<sequence length="236" mass="25364">MMRKAQSTRAVCAKDFVLRALVPGAAAVLVSDLEQLAAGVMSPATYQKAVEKADDVLTIMVGAKEAYPIYTELQRVLAEEMAGLVEIHWKLADKLYLLKEAKAPEYYVLKAQARQVWVPIKEDAFPLALSASAVNLSAANGLPEVLKSLAKEALRTLDVLRDDEPNVVAVAAGLGKVRKIIRHIQKAMKVPKGMAMAGTLEAITAMMDEAPALKKAGKVMTKTTTIVEALAARPTA</sequence>
<comment type="caution">
    <text evidence="1">The sequence shown here is derived from an EMBL/GenBank/DDBJ whole genome shotgun (WGS) entry which is preliminary data.</text>
</comment>
<gene>
    <name evidence="1" type="ORF">HYH03_008435</name>
</gene>
<keyword evidence="2" id="KW-1185">Reference proteome</keyword>
<reference evidence="1" key="1">
    <citation type="journal article" date="2020" name="bioRxiv">
        <title>Comparative genomics of Chlamydomonas.</title>
        <authorList>
            <person name="Craig R.J."/>
            <person name="Hasan A.R."/>
            <person name="Ness R.W."/>
            <person name="Keightley P.D."/>
        </authorList>
    </citation>
    <scope>NUCLEOTIDE SEQUENCE</scope>
    <source>
        <strain evidence="1">CCAP 11/70</strain>
    </source>
</reference>
<organism evidence="1 2">
    <name type="scientific">Edaphochlamys debaryana</name>
    <dbReference type="NCBI Taxonomy" id="47281"/>
    <lineage>
        <taxon>Eukaryota</taxon>
        <taxon>Viridiplantae</taxon>
        <taxon>Chlorophyta</taxon>
        <taxon>core chlorophytes</taxon>
        <taxon>Chlorophyceae</taxon>
        <taxon>CS clade</taxon>
        <taxon>Chlamydomonadales</taxon>
        <taxon>Chlamydomonadales incertae sedis</taxon>
        <taxon>Edaphochlamys</taxon>
    </lineage>
</organism>
<accession>A0A836BZE7</accession>
<name>A0A836BZE7_9CHLO</name>
<protein>
    <submittedName>
        <fullName evidence="1">Uncharacterized protein</fullName>
    </submittedName>
</protein>